<dbReference type="SMART" id="SM00220">
    <property type="entry name" value="S_TKc"/>
    <property type="match status" value="1"/>
</dbReference>
<reference evidence="12" key="1">
    <citation type="submission" date="2015-11" db="EMBL/GenBank/DDBJ databases">
        <authorList>
            <person name="Varghese N."/>
        </authorList>
    </citation>
    <scope>NUCLEOTIDE SEQUENCE [LARGE SCALE GENOMIC DNA]</scope>
    <source>
        <strain evidence="12">DSM 45899</strain>
    </source>
</reference>
<dbReference type="EC" id="2.7.11.1" evidence="1"/>
<evidence type="ECO:0000256" key="9">
    <source>
        <dbReference type="SAM" id="MobiDB-lite"/>
    </source>
</evidence>
<dbReference type="Pfam" id="PF00069">
    <property type="entry name" value="Pkinase"/>
    <property type="match status" value="1"/>
</dbReference>
<evidence type="ECO:0000256" key="4">
    <source>
        <dbReference type="ARBA" id="ARBA00022741"/>
    </source>
</evidence>
<evidence type="ECO:0000256" key="5">
    <source>
        <dbReference type="ARBA" id="ARBA00022777"/>
    </source>
</evidence>
<keyword evidence="2 11" id="KW-0723">Serine/threonine-protein kinase</keyword>
<comment type="catalytic activity">
    <reaction evidence="7">
        <text>L-threonyl-[protein] + ATP = O-phospho-L-threonyl-[protein] + ADP + H(+)</text>
        <dbReference type="Rhea" id="RHEA:46608"/>
        <dbReference type="Rhea" id="RHEA-COMP:11060"/>
        <dbReference type="Rhea" id="RHEA-COMP:11605"/>
        <dbReference type="ChEBI" id="CHEBI:15378"/>
        <dbReference type="ChEBI" id="CHEBI:30013"/>
        <dbReference type="ChEBI" id="CHEBI:30616"/>
        <dbReference type="ChEBI" id="CHEBI:61977"/>
        <dbReference type="ChEBI" id="CHEBI:456216"/>
        <dbReference type="EC" id="2.7.11.1"/>
    </reaction>
</comment>
<dbReference type="GO" id="GO:0005524">
    <property type="term" value="F:ATP binding"/>
    <property type="evidence" value="ECO:0007669"/>
    <property type="project" value="UniProtKB-KW"/>
</dbReference>
<dbReference type="Proteomes" id="UP000198802">
    <property type="component" value="Unassembled WGS sequence"/>
</dbReference>
<feature type="compositionally biased region" description="Basic and acidic residues" evidence="9">
    <location>
        <begin position="394"/>
        <end position="403"/>
    </location>
</feature>
<evidence type="ECO:0000256" key="1">
    <source>
        <dbReference type="ARBA" id="ARBA00012513"/>
    </source>
</evidence>
<dbReference type="SUPFAM" id="SSF56112">
    <property type="entry name" value="Protein kinase-like (PK-like)"/>
    <property type="match status" value="1"/>
</dbReference>
<evidence type="ECO:0000313" key="12">
    <source>
        <dbReference type="Proteomes" id="UP000198802"/>
    </source>
</evidence>
<evidence type="ECO:0000256" key="3">
    <source>
        <dbReference type="ARBA" id="ARBA00022679"/>
    </source>
</evidence>
<evidence type="ECO:0000256" key="6">
    <source>
        <dbReference type="ARBA" id="ARBA00022840"/>
    </source>
</evidence>
<evidence type="ECO:0000259" key="10">
    <source>
        <dbReference type="PROSITE" id="PS50011"/>
    </source>
</evidence>
<name>A0A0S4QTV3_9ACTN</name>
<dbReference type="EMBL" id="FAOZ01000019">
    <property type="protein sequence ID" value="CUU58466.1"/>
    <property type="molecule type" value="Genomic_DNA"/>
</dbReference>
<accession>A0A0S4QTV3</accession>
<evidence type="ECO:0000256" key="7">
    <source>
        <dbReference type="ARBA" id="ARBA00047899"/>
    </source>
</evidence>
<evidence type="ECO:0000313" key="11">
    <source>
        <dbReference type="EMBL" id="CUU58466.1"/>
    </source>
</evidence>
<dbReference type="Gene3D" id="3.30.200.20">
    <property type="entry name" value="Phosphorylase Kinase, domain 1"/>
    <property type="match status" value="1"/>
</dbReference>
<dbReference type="PANTHER" id="PTHR24363">
    <property type="entry name" value="SERINE/THREONINE PROTEIN KINASE"/>
    <property type="match status" value="1"/>
</dbReference>
<proteinExistence type="predicted"/>
<evidence type="ECO:0000256" key="8">
    <source>
        <dbReference type="ARBA" id="ARBA00048679"/>
    </source>
</evidence>
<dbReference type="GO" id="GO:0004674">
    <property type="term" value="F:protein serine/threonine kinase activity"/>
    <property type="evidence" value="ECO:0007669"/>
    <property type="project" value="UniProtKB-KW"/>
</dbReference>
<feature type="region of interest" description="Disordered" evidence="9">
    <location>
        <begin position="362"/>
        <end position="412"/>
    </location>
</feature>
<evidence type="ECO:0000256" key="2">
    <source>
        <dbReference type="ARBA" id="ARBA00022527"/>
    </source>
</evidence>
<keyword evidence="4" id="KW-0547">Nucleotide-binding</keyword>
<gene>
    <name evidence="11" type="ORF">Ga0074812_119100</name>
</gene>
<feature type="domain" description="Protein kinase" evidence="10">
    <location>
        <begin position="73"/>
        <end position="351"/>
    </location>
</feature>
<comment type="catalytic activity">
    <reaction evidence="8">
        <text>L-seryl-[protein] + ATP = O-phospho-L-seryl-[protein] + ADP + H(+)</text>
        <dbReference type="Rhea" id="RHEA:17989"/>
        <dbReference type="Rhea" id="RHEA-COMP:9863"/>
        <dbReference type="Rhea" id="RHEA-COMP:11604"/>
        <dbReference type="ChEBI" id="CHEBI:15378"/>
        <dbReference type="ChEBI" id="CHEBI:29999"/>
        <dbReference type="ChEBI" id="CHEBI:30616"/>
        <dbReference type="ChEBI" id="CHEBI:83421"/>
        <dbReference type="ChEBI" id="CHEBI:456216"/>
        <dbReference type="EC" id="2.7.11.1"/>
    </reaction>
</comment>
<keyword evidence="12" id="KW-1185">Reference proteome</keyword>
<dbReference type="Gene3D" id="1.10.510.10">
    <property type="entry name" value="Transferase(Phosphotransferase) domain 1"/>
    <property type="match status" value="1"/>
</dbReference>
<dbReference type="InterPro" id="IPR000719">
    <property type="entry name" value="Prot_kinase_dom"/>
</dbReference>
<sequence length="412" mass="42567">MGGFSWAGPGPAPVRGAAGARCPVCAGPVGRVAGRESFGPRSRTSGFCPRCRTPYSFSPPLRSGDVVGGYRVVDCLAAGGPGPAGWVFLAVDLGEAGERAGDAAAPGTSHTGVTDGTRRAGRQVVLKSLRRARSRPDGRHGACRVPRRLPPDPPLRHPAIVPMLGEVCHGGTDFAVMGFVAGPSLSQLLRSRREAGAVTSAPLPVPAAIAGALRLLSALRYVHERGYLFCDLAPGNVVWNGEEVTLVDLQSLRPAGRHLGAFHVTAGFDAPELAMSPPSVGSDLYALGRLLATAALDFPHRTSTYRYTLPTQEVDQVLARHAPLHRFLLRATAADPGSRFTGAAHMASALGEVAAGAGASWAPARPAGLAEGPEEPSHQPKGPGGGGTCGAHTDGGRTADRTPHNPRRTAGR</sequence>
<keyword evidence="6" id="KW-0067">ATP-binding</keyword>
<protein>
    <recommendedName>
        <fullName evidence="1">non-specific serine/threonine protein kinase</fullName>
        <ecNumber evidence="1">2.7.11.1</ecNumber>
    </recommendedName>
</protein>
<organism evidence="11 12">
    <name type="scientific">Parafrankia irregularis</name>
    <dbReference type="NCBI Taxonomy" id="795642"/>
    <lineage>
        <taxon>Bacteria</taxon>
        <taxon>Bacillati</taxon>
        <taxon>Actinomycetota</taxon>
        <taxon>Actinomycetes</taxon>
        <taxon>Frankiales</taxon>
        <taxon>Frankiaceae</taxon>
        <taxon>Parafrankia</taxon>
    </lineage>
</organism>
<keyword evidence="5 11" id="KW-0418">Kinase</keyword>
<keyword evidence="3" id="KW-0808">Transferase</keyword>
<dbReference type="PANTHER" id="PTHR24363:SF0">
    <property type="entry name" value="SERINE_THREONINE KINASE LIKE DOMAIN CONTAINING 1"/>
    <property type="match status" value="1"/>
</dbReference>
<dbReference type="InterPro" id="IPR011009">
    <property type="entry name" value="Kinase-like_dom_sf"/>
</dbReference>
<dbReference type="PROSITE" id="PS50011">
    <property type="entry name" value="PROTEIN_KINASE_DOM"/>
    <property type="match status" value="1"/>
</dbReference>
<dbReference type="AlphaFoldDB" id="A0A0S4QTV3"/>